<evidence type="ECO:0000259" key="3">
    <source>
        <dbReference type="PROSITE" id="PS50853"/>
    </source>
</evidence>
<feature type="signal peptide" evidence="2">
    <location>
        <begin position="1"/>
        <end position="18"/>
    </location>
</feature>
<dbReference type="InterPro" id="IPR003961">
    <property type="entry name" value="FN3_dom"/>
</dbReference>
<accession>A0ABW9Z6J0</accession>
<reference evidence="5" key="1">
    <citation type="submission" date="2020-01" db="EMBL/GenBank/DDBJ databases">
        <title>Sphingomonas sp. strain CSW-10.</title>
        <authorList>
            <person name="Chen W.-M."/>
        </authorList>
    </citation>
    <scope>NUCLEOTIDE SEQUENCE [LARGE SCALE GENOMIC DNA]</scope>
    <source>
        <strain evidence="5">NST-5</strain>
    </source>
</reference>
<dbReference type="SUPFAM" id="SSF49265">
    <property type="entry name" value="Fibronectin type III"/>
    <property type="match status" value="1"/>
</dbReference>
<feature type="domain" description="Fibronectin type-III" evidence="3">
    <location>
        <begin position="208"/>
        <end position="303"/>
    </location>
</feature>
<protein>
    <submittedName>
        <fullName evidence="4">T9SS type A sorting domain-containing protein</fullName>
    </submittedName>
</protein>
<proteinExistence type="predicted"/>
<dbReference type="InterPro" id="IPR026444">
    <property type="entry name" value="Secre_tail"/>
</dbReference>
<dbReference type="NCBIfam" id="TIGR04183">
    <property type="entry name" value="Por_Secre_tail"/>
    <property type="match status" value="1"/>
</dbReference>
<evidence type="ECO:0000313" key="4">
    <source>
        <dbReference type="EMBL" id="NBL64192.1"/>
    </source>
</evidence>
<sequence length="549" mass="56780">MKKILLLLCLSLSTIASAQIDYGTPVANNGSTSQNGRAPQGATRYARSIWIVTAAEMAAAGFVTGDVIQGIGFNYSVAQAPATSASFTVYMQNTADATNLKSTTWATAITGMTTVHNSTINIPAAVGTFDIPFTGGSPFTYTGGGLYIAFDQSNATGALATTPSTALCLNTLVGGLKGAINDTAAPTTVAASNFRPETRLAKIVSCVRPGTVSISASTETTGTLNWVAATTAPGVGYEYYVTSSATPPTSATPATGSVGATVYTAEATGLMAGTVYYAYVRSRCNATDVSAWTAATTFSTTFAPAAVPYAYGFEVDGGWTLFNAGAGNNWGLFAASAAGVIPTAAEGNNYAGYQYNAAAPANAWLFSRRISMNAGVTYDIAFKYRVASATYPEGLIVKIGNDATVAAQTTELFSNTSITTTTWTQATASFTAPTTGSYNVGFNCVSAADMYLLAVDDFAVTLNLSNEKFTSNTLTVHPNPSNGIINISNSADVLLSNIAVMDINGRTVKNVSLNNVSEAQINISDLSAGVYMMNISSDQGTVTKKIVKN</sequence>
<dbReference type="NCBIfam" id="NF038128">
    <property type="entry name" value="choice_anch_J"/>
    <property type="match status" value="1"/>
</dbReference>
<dbReference type="InterPro" id="IPR036116">
    <property type="entry name" value="FN3_sf"/>
</dbReference>
<dbReference type="Pfam" id="PF18962">
    <property type="entry name" value="Por_Secre_tail"/>
    <property type="match status" value="1"/>
</dbReference>
<dbReference type="Gene3D" id="2.60.120.200">
    <property type="match status" value="1"/>
</dbReference>
<dbReference type="RefSeq" id="WP_166536019.1">
    <property type="nucleotide sequence ID" value="NZ_JAABLM010000003.1"/>
</dbReference>
<organism evidence="4 5">
    <name type="scientific">Flavobacterium ichthyis</name>
    <dbReference type="NCBI Taxonomy" id="2698827"/>
    <lineage>
        <taxon>Bacteria</taxon>
        <taxon>Pseudomonadati</taxon>
        <taxon>Bacteroidota</taxon>
        <taxon>Flavobacteriia</taxon>
        <taxon>Flavobacteriales</taxon>
        <taxon>Flavobacteriaceae</taxon>
        <taxon>Flavobacterium</taxon>
    </lineage>
</organism>
<dbReference type="InterPro" id="IPR013783">
    <property type="entry name" value="Ig-like_fold"/>
</dbReference>
<keyword evidence="1 2" id="KW-0732">Signal</keyword>
<feature type="chain" id="PRO_5045538871" evidence="2">
    <location>
        <begin position="19"/>
        <end position="549"/>
    </location>
</feature>
<gene>
    <name evidence="4" type="ORF">GV828_03135</name>
</gene>
<dbReference type="Gene3D" id="2.60.40.10">
    <property type="entry name" value="Immunoglobulins"/>
    <property type="match status" value="1"/>
</dbReference>
<comment type="caution">
    <text evidence="4">The sequence shown here is derived from an EMBL/GenBank/DDBJ whole genome shotgun (WGS) entry which is preliminary data.</text>
</comment>
<name>A0ABW9Z6J0_9FLAO</name>
<dbReference type="PROSITE" id="PS50853">
    <property type="entry name" value="FN3"/>
    <property type="match status" value="1"/>
</dbReference>
<dbReference type="EMBL" id="JAABLM010000003">
    <property type="protein sequence ID" value="NBL64192.1"/>
    <property type="molecule type" value="Genomic_DNA"/>
</dbReference>
<evidence type="ECO:0000256" key="1">
    <source>
        <dbReference type="ARBA" id="ARBA00022729"/>
    </source>
</evidence>
<evidence type="ECO:0000256" key="2">
    <source>
        <dbReference type="SAM" id="SignalP"/>
    </source>
</evidence>
<keyword evidence="5" id="KW-1185">Reference proteome</keyword>
<dbReference type="Proteomes" id="UP000798602">
    <property type="component" value="Unassembled WGS sequence"/>
</dbReference>
<evidence type="ECO:0000313" key="5">
    <source>
        <dbReference type="Proteomes" id="UP000798602"/>
    </source>
</evidence>